<feature type="region of interest" description="Disordered" evidence="1">
    <location>
        <begin position="24"/>
        <end position="65"/>
    </location>
</feature>
<dbReference type="AlphaFoldDB" id="A0AAD8XZH9"/>
<feature type="compositionally biased region" description="Low complexity" evidence="1">
    <location>
        <begin position="122"/>
        <end position="146"/>
    </location>
</feature>
<sequence>MESNKSNAESGDAVVAIDVTTDIEARTSAAAEESEPKNNNNLSTSPDSSASDGSSSSDDASDIAIADKDLGEDDEDLQATPGHLHALANRTSPARLLPKVHSDSKLAEKLLSPAAQRRRSASRSVNSSRSSSPSHGHSIPRSGSIGLMSSSDIVMNTNLGKDVPNNNNISNNITSSAAASYASSSLDGKFDPDLLLDRLGFIDLDPPLPHEIRCGPLAAPGSIDGKSNNAGGLTPVNERLSEETLDDCHAFQDLVIKCGNMSSTMSMPSVAHSSLSGMRSDMSVGSIGSATRGSVEKGELKPGGARAVPEDACGACWVDGERFGAGEAELLEEVDSWGGRSVGVAVEFLMGGFGGRPRCVCKRKNAMRSGALEGFEVHSCGVGFVGSERDSLAFVERVWRTSSLVIVLPVTVLFPIVVNFLFSAVWRHRSALAVYNEMSSSAEAEGGSGQWSMGLLLDVMGHFCLDWGGVVGDSCCTENLLEDGLKGLRVDVVVDEFLADAGAAKVMELKLDGTGVERAYAYAPGPNVESPVTVVVPGRQLMFDV</sequence>
<keyword evidence="4" id="KW-1185">Reference proteome</keyword>
<evidence type="ECO:0000313" key="3">
    <source>
        <dbReference type="EMBL" id="KAK1736297.1"/>
    </source>
</evidence>
<organism evidence="3 4">
    <name type="scientific">Skeletonema marinoi</name>
    <dbReference type="NCBI Taxonomy" id="267567"/>
    <lineage>
        <taxon>Eukaryota</taxon>
        <taxon>Sar</taxon>
        <taxon>Stramenopiles</taxon>
        <taxon>Ochrophyta</taxon>
        <taxon>Bacillariophyta</taxon>
        <taxon>Coscinodiscophyceae</taxon>
        <taxon>Thalassiosirophycidae</taxon>
        <taxon>Thalassiosirales</taxon>
        <taxon>Skeletonemataceae</taxon>
        <taxon>Skeletonema</taxon>
        <taxon>Skeletonema marinoi-dohrnii complex</taxon>
    </lineage>
</organism>
<reference evidence="3" key="1">
    <citation type="submission" date="2023-06" db="EMBL/GenBank/DDBJ databases">
        <title>Survivors Of The Sea: Transcriptome response of Skeletonema marinoi to long-term dormancy.</title>
        <authorList>
            <person name="Pinder M.I.M."/>
            <person name="Kourtchenko O."/>
            <person name="Robertson E.K."/>
            <person name="Larsson T."/>
            <person name="Maumus F."/>
            <person name="Osuna-Cruz C.M."/>
            <person name="Vancaester E."/>
            <person name="Stenow R."/>
            <person name="Vandepoele K."/>
            <person name="Ploug H."/>
            <person name="Bruchert V."/>
            <person name="Godhe A."/>
            <person name="Topel M."/>
        </authorList>
    </citation>
    <scope>NUCLEOTIDE SEQUENCE</scope>
    <source>
        <strain evidence="3">R05AC</strain>
    </source>
</reference>
<keyword evidence="2" id="KW-1133">Transmembrane helix</keyword>
<gene>
    <name evidence="3" type="ORF">QTG54_012897</name>
</gene>
<keyword evidence="2" id="KW-0472">Membrane</keyword>
<feature type="compositionally biased region" description="Low complexity" evidence="1">
    <location>
        <begin position="43"/>
        <end position="64"/>
    </location>
</feature>
<dbReference type="Proteomes" id="UP001224775">
    <property type="component" value="Unassembled WGS sequence"/>
</dbReference>
<name>A0AAD8XZH9_9STRA</name>
<feature type="transmembrane region" description="Helical" evidence="2">
    <location>
        <begin position="404"/>
        <end position="426"/>
    </location>
</feature>
<feature type="region of interest" description="Disordered" evidence="1">
    <location>
        <begin position="286"/>
        <end position="306"/>
    </location>
</feature>
<keyword evidence="2" id="KW-0812">Transmembrane</keyword>
<accession>A0AAD8XZH9</accession>
<evidence type="ECO:0000256" key="2">
    <source>
        <dbReference type="SAM" id="Phobius"/>
    </source>
</evidence>
<feature type="region of interest" description="Disordered" evidence="1">
    <location>
        <begin position="111"/>
        <end position="147"/>
    </location>
</feature>
<protein>
    <submittedName>
        <fullName evidence="3">Uncharacterized protein</fullName>
    </submittedName>
</protein>
<dbReference type="EMBL" id="JATAAI010000029">
    <property type="protein sequence ID" value="KAK1736297.1"/>
    <property type="molecule type" value="Genomic_DNA"/>
</dbReference>
<proteinExistence type="predicted"/>
<evidence type="ECO:0000313" key="4">
    <source>
        <dbReference type="Proteomes" id="UP001224775"/>
    </source>
</evidence>
<evidence type="ECO:0000256" key="1">
    <source>
        <dbReference type="SAM" id="MobiDB-lite"/>
    </source>
</evidence>
<comment type="caution">
    <text evidence="3">The sequence shown here is derived from an EMBL/GenBank/DDBJ whole genome shotgun (WGS) entry which is preliminary data.</text>
</comment>